<reference evidence="2" key="1">
    <citation type="journal article" date="2008" name="Nat. Genet.">
        <title>The Pristionchus pacificus genome provides a unique perspective on nematode lifestyle and parasitism.</title>
        <authorList>
            <person name="Dieterich C."/>
            <person name="Clifton S.W."/>
            <person name="Schuster L.N."/>
            <person name="Chinwalla A."/>
            <person name="Delehaunty K."/>
            <person name="Dinkelacker I."/>
            <person name="Fulton L."/>
            <person name="Fulton R."/>
            <person name="Godfrey J."/>
            <person name="Minx P."/>
            <person name="Mitreva M."/>
            <person name="Roeseler W."/>
            <person name="Tian H."/>
            <person name="Witte H."/>
            <person name="Yang S.P."/>
            <person name="Wilson R.K."/>
            <person name="Sommer R.J."/>
        </authorList>
    </citation>
    <scope>NUCLEOTIDE SEQUENCE [LARGE SCALE GENOMIC DNA]</scope>
    <source>
        <strain evidence="2">PS312</strain>
    </source>
</reference>
<dbReference type="AlphaFoldDB" id="A0A2A6CW28"/>
<evidence type="ECO:0000313" key="1">
    <source>
        <dbReference type="EnsemblMetazoa" id="PPA36506.1"/>
    </source>
</evidence>
<accession>A0A8R1YU73</accession>
<sequence>MSSDCLTLVSLPSDVVRLILQANLGERTDNLLIIDWMSIDNASWIQRMLIHYLPQTVTALSIDVRSNPFKDDVQYWRSVAENLFERNNMKEMKLK</sequence>
<name>A0A2A6CW28_PRIPA</name>
<evidence type="ECO:0000313" key="2">
    <source>
        <dbReference type="Proteomes" id="UP000005239"/>
    </source>
</evidence>
<dbReference type="EnsemblMetazoa" id="PPA36506.1">
    <property type="protein sequence ID" value="PPA36506.1"/>
    <property type="gene ID" value="WBGene00274875"/>
</dbReference>
<reference evidence="1" key="2">
    <citation type="submission" date="2022-06" db="UniProtKB">
        <authorList>
            <consortium name="EnsemblMetazoa"/>
        </authorList>
    </citation>
    <scope>IDENTIFICATION</scope>
    <source>
        <strain evidence="1">PS312</strain>
    </source>
</reference>
<organism evidence="1 2">
    <name type="scientific">Pristionchus pacificus</name>
    <name type="common">Parasitic nematode worm</name>
    <dbReference type="NCBI Taxonomy" id="54126"/>
    <lineage>
        <taxon>Eukaryota</taxon>
        <taxon>Metazoa</taxon>
        <taxon>Ecdysozoa</taxon>
        <taxon>Nematoda</taxon>
        <taxon>Chromadorea</taxon>
        <taxon>Rhabditida</taxon>
        <taxon>Rhabditina</taxon>
        <taxon>Diplogasteromorpha</taxon>
        <taxon>Diplogasteroidea</taxon>
        <taxon>Neodiplogasteridae</taxon>
        <taxon>Pristionchus</taxon>
    </lineage>
</organism>
<protein>
    <submittedName>
        <fullName evidence="1">Uncharacterized protein</fullName>
    </submittedName>
</protein>
<proteinExistence type="predicted"/>
<gene>
    <name evidence="1" type="primary">WBGene00274875</name>
</gene>
<accession>A0A2A6CW28</accession>
<keyword evidence="2" id="KW-1185">Reference proteome</keyword>
<dbReference type="Proteomes" id="UP000005239">
    <property type="component" value="Unassembled WGS sequence"/>
</dbReference>